<feature type="signal peptide" evidence="1">
    <location>
        <begin position="1"/>
        <end position="22"/>
    </location>
</feature>
<name>A0A1I1LF97_9HYPH</name>
<accession>A0A1I1LF97</accession>
<dbReference type="STRING" id="728005.SAMN04488059_10922"/>
<dbReference type="Proteomes" id="UP000182258">
    <property type="component" value="Unassembled WGS sequence"/>
</dbReference>
<feature type="chain" id="PRO_5010364467" evidence="1">
    <location>
        <begin position="23"/>
        <end position="53"/>
    </location>
</feature>
<sequence length="53" mass="5742">MLLPRLVIPALWLPIATLPARAASFDCAPTITIPGDMLDTIKAHTQEAIRFGL</sequence>
<evidence type="ECO:0000313" key="2">
    <source>
        <dbReference type="EMBL" id="SFC69033.1"/>
    </source>
</evidence>
<dbReference type="EMBL" id="FOMB01000009">
    <property type="protein sequence ID" value="SFC69033.1"/>
    <property type="molecule type" value="Genomic_DNA"/>
</dbReference>
<proteinExistence type="predicted"/>
<reference evidence="2 3" key="1">
    <citation type="submission" date="2016-10" db="EMBL/GenBank/DDBJ databases">
        <authorList>
            <person name="de Groot N.N."/>
        </authorList>
    </citation>
    <scope>NUCLEOTIDE SEQUENCE [LARGE SCALE GENOMIC DNA]</scope>
    <source>
        <strain evidence="2 3">CGMCC 1.10210</strain>
    </source>
</reference>
<organism evidence="2 3">
    <name type="scientific">Devosia psychrophila</name>
    <dbReference type="NCBI Taxonomy" id="728005"/>
    <lineage>
        <taxon>Bacteria</taxon>
        <taxon>Pseudomonadati</taxon>
        <taxon>Pseudomonadota</taxon>
        <taxon>Alphaproteobacteria</taxon>
        <taxon>Hyphomicrobiales</taxon>
        <taxon>Devosiaceae</taxon>
        <taxon>Devosia</taxon>
    </lineage>
</organism>
<dbReference type="AlphaFoldDB" id="A0A1I1LF97"/>
<gene>
    <name evidence="2" type="ORF">SAMN04488059_10922</name>
</gene>
<evidence type="ECO:0000313" key="3">
    <source>
        <dbReference type="Proteomes" id="UP000182258"/>
    </source>
</evidence>
<evidence type="ECO:0000256" key="1">
    <source>
        <dbReference type="SAM" id="SignalP"/>
    </source>
</evidence>
<protein>
    <submittedName>
        <fullName evidence="2">Uncharacterized protein</fullName>
    </submittedName>
</protein>
<keyword evidence="1" id="KW-0732">Signal</keyword>